<protein>
    <recommendedName>
        <fullName evidence="1">Adaptor protein ClpS core domain-containing protein</fullName>
    </recommendedName>
</protein>
<evidence type="ECO:0000313" key="3">
    <source>
        <dbReference type="Proteomes" id="UP000032544"/>
    </source>
</evidence>
<dbReference type="GO" id="GO:0030163">
    <property type="term" value="P:protein catabolic process"/>
    <property type="evidence" value="ECO:0007669"/>
    <property type="project" value="InterPro"/>
</dbReference>
<organism evidence="2 3">
    <name type="scientific">Draconibacterium sediminis</name>
    <dbReference type="NCBI Taxonomy" id="1544798"/>
    <lineage>
        <taxon>Bacteria</taxon>
        <taxon>Pseudomonadati</taxon>
        <taxon>Bacteroidota</taxon>
        <taxon>Bacteroidia</taxon>
        <taxon>Marinilabiliales</taxon>
        <taxon>Prolixibacteraceae</taxon>
        <taxon>Draconibacterium</taxon>
    </lineage>
</organism>
<dbReference type="Gene3D" id="3.30.1390.10">
    <property type="match status" value="1"/>
</dbReference>
<keyword evidence="3" id="KW-1185">Reference proteome</keyword>
<dbReference type="EMBL" id="JRHC01000005">
    <property type="protein sequence ID" value="KJF42714.1"/>
    <property type="molecule type" value="Genomic_DNA"/>
</dbReference>
<dbReference type="AlphaFoldDB" id="A0A0D8J7G7"/>
<dbReference type="InterPro" id="IPR003769">
    <property type="entry name" value="ClpS_core"/>
</dbReference>
<reference evidence="2 3" key="1">
    <citation type="submission" date="2014-09" db="EMBL/GenBank/DDBJ databases">
        <title>Draft Genome Sequence of Draconibacterium sp. JN14CK-3.</title>
        <authorList>
            <person name="Dong C."/>
            <person name="Lai Q."/>
            <person name="Shao Z."/>
        </authorList>
    </citation>
    <scope>NUCLEOTIDE SEQUENCE [LARGE SCALE GENOMIC DNA]</scope>
    <source>
        <strain evidence="2 3">JN14CK-3</strain>
    </source>
</reference>
<feature type="domain" description="Adaptor protein ClpS core" evidence="1">
    <location>
        <begin position="25"/>
        <end position="82"/>
    </location>
</feature>
<dbReference type="OrthoDB" id="598046at2"/>
<gene>
    <name evidence="2" type="ORF">LH29_19485</name>
</gene>
<evidence type="ECO:0000259" key="1">
    <source>
        <dbReference type="Pfam" id="PF02617"/>
    </source>
</evidence>
<dbReference type="Pfam" id="PF02617">
    <property type="entry name" value="ClpS"/>
    <property type="match status" value="1"/>
</dbReference>
<accession>A0A0D8J7G7</accession>
<sequence length="92" mass="10601">MTQKETKKIPKGDFREGVVEENFLTLHNDDVHTFDYVIDALIDICNHEYEQATQCTMLVHYKGKCDVKKGTFDALKPLKDALIERELNATID</sequence>
<proteinExistence type="predicted"/>
<dbReference type="RefSeq" id="WP_045032632.1">
    <property type="nucleotide sequence ID" value="NZ_JRHC01000005.1"/>
</dbReference>
<dbReference type="SUPFAM" id="SSF54736">
    <property type="entry name" value="ClpS-like"/>
    <property type="match status" value="1"/>
</dbReference>
<dbReference type="Proteomes" id="UP000032544">
    <property type="component" value="Unassembled WGS sequence"/>
</dbReference>
<name>A0A0D8J7G7_9BACT</name>
<dbReference type="InterPro" id="IPR014719">
    <property type="entry name" value="Ribosomal_bL12_C/ClpS-like"/>
</dbReference>
<comment type="caution">
    <text evidence="2">The sequence shown here is derived from an EMBL/GenBank/DDBJ whole genome shotgun (WGS) entry which is preliminary data.</text>
</comment>
<dbReference type="STRING" id="1544798.LH29_19485"/>
<evidence type="ECO:0000313" key="2">
    <source>
        <dbReference type="EMBL" id="KJF42714.1"/>
    </source>
</evidence>